<dbReference type="RefSeq" id="WP_203529122.1">
    <property type="nucleotide sequence ID" value="NZ_CP083370.1"/>
</dbReference>
<dbReference type="Proteomes" id="UP000744980">
    <property type="component" value="Unassembled WGS sequence"/>
</dbReference>
<feature type="region of interest" description="Disordered" evidence="1">
    <location>
        <begin position="134"/>
        <end position="169"/>
    </location>
</feature>
<accession>A0AAW4FSY0</accession>
<proteinExistence type="predicted"/>
<sequence length="240" mass="24620">MQIYGFFSNASATRVPAAGSQAGTDVAPLEQKSRSSLLNLLRTDDETAANRKAIAKKKLDELKEQMQMLRFWASDPETLARLAKQLAQQLGAAAQQFAGGGSSGLAGGDTAAGAASAATTVASAAMEVNADEMANAGGEEGNSADKTEPSSLAERAYREFSSGSSEENSDARTVAEFKALAEQLKQLLRKAEQDLRAEGAGSDADDARKVSASLTTSIASLDSTVGAAAGAIAIPTSVSI</sequence>
<evidence type="ECO:0000313" key="3">
    <source>
        <dbReference type="Proteomes" id="UP000744980"/>
    </source>
</evidence>
<evidence type="ECO:0000256" key="1">
    <source>
        <dbReference type="SAM" id="MobiDB-lite"/>
    </source>
</evidence>
<protein>
    <submittedName>
        <fullName evidence="2">Uncharacterized protein</fullName>
    </submittedName>
</protein>
<dbReference type="EMBL" id="WXFA01000025">
    <property type="protein sequence ID" value="MBM3094380.1"/>
    <property type="molecule type" value="Genomic_DNA"/>
</dbReference>
<reference evidence="2 3" key="1">
    <citation type="submission" date="2020-01" db="EMBL/GenBank/DDBJ databases">
        <title>Draft genome assembly of Ensifer adhaerens T173.</title>
        <authorList>
            <person name="Craig J.E."/>
            <person name="Stinchcombe J.R."/>
        </authorList>
    </citation>
    <scope>NUCLEOTIDE SEQUENCE [LARGE SCALE GENOMIC DNA]</scope>
    <source>
        <strain evidence="2 3">T173</strain>
    </source>
</reference>
<keyword evidence="3" id="KW-1185">Reference proteome</keyword>
<organism evidence="2 3">
    <name type="scientific">Ensifer canadensis</name>
    <dbReference type="NCBI Taxonomy" id="555315"/>
    <lineage>
        <taxon>Bacteria</taxon>
        <taxon>Pseudomonadati</taxon>
        <taxon>Pseudomonadota</taxon>
        <taxon>Alphaproteobacteria</taxon>
        <taxon>Hyphomicrobiales</taxon>
        <taxon>Rhizobiaceae</taxon>
        <taxon>Sinorhizobium/Ensifer group</taxon>
        <taxon>Ensifer</taxon>
    </lineage>
</organism>
<name>A0AAW4FSY0_9HYPH</name>
<evidence type="ECO:0000313" key="2">
    <source>
        <dbReference type="EMBL" id="MBM3094380.1"/>
    </source>
</evidence>
<dbReference type="AlphaFoldDB" id="A0AAW4FSY0"/>
<gene>
    <name evidence="2" type="ORF">GFB56_26920</name>
</gene>
<comment type="caution">
    <text evidence="2">The sequence shown here is derived from an EMBL/GenBank/DDBJ whole genome shotgun (WGS) entry which is preliminary data.</text>
</comment>